<dbReference type="Gene3D" id="2.40.10.10">
    <property type="entry name" value="Trypsin-like serine proteases"/>
    <property type="match status" value="2"/>
</dbReference>
<dbReference type="PRINTS" id="PR00834">
    <property type="entry name" value="PROTEASES2C"/>
</dbReference>
<proteinExistence type="inferred from homology"/>
<dbReference type="EC" id="3.4.21.107" evidence="6"/>
<dbReference type="Gene3D" id="2.30.42.10">
    <property type="match status" value="1"/>
</dbReference>
<reference evidence="6 7" key="1">
    <citation type="submission" date="2024-09" db="EMBL/GenBank/DDBJ databases">
        <authorList>
            <person name="Sun Q."/>
            <person name="Mori K."/>
        </authorList>
    </citation>
    <scope>NUCLEOTIDE SEQUENCE [LARGE SCALE GENOMIC DNA]</scope>
    <source>
        <strain evidence="6 7">CCM 8545</strain>
    </source>
</reference>
<dbReference type="Proteomes" id="UP001589758">
    <property type="component" value="Unassembled WGS sequence"/>
</dbReference>
<sequence length="359" mass="38351">MWKQLIKAAVMGLSVGGLLLVLFPQIRQVNQPNTTTSLIDNVMDSTPISYSKAVAIAAPTVVYVYNRAPNNELKDSQLGIQTLGSGVVMRSDGYILTNGHVIKGAQQIVVSLQDGNTYEANLVGEDELTDLAVLKIDADNLKAIPVNLNRTTRVGDLVLAIGNPYNLGVSITQGIISATGRVSLSQSGRQNFLQTDAAINHGNSGGALVNSLGELVGINTLSFENTSEDSPHISGGLSFAIPTELALKVMNKIIEDGKVIRGYFGITGGDIKLSRKDSLEEINGIYVSAMDEQGPAAKSGIKIGDILIKVNDLPTVNTLDTLDRVAEIEPGTKIPILLIRNDYPLELELTVDQYPSDKN</sequence>
<comment type="caution">
    <text evidence="6">The sequence shown here is derived from an EMBL/GenBank/DDBJ whole genome shotgun (WGS) entry which is preliminary data.</text>
</comment>
<keyword evidence="3 6" id="KW-0378">Hydrolase</keyword>
<dbReference type="GO" id="GO:0016787">
    <property type="term" value="F:hydrolase activity"/>
    <property type="evidence" value="ECO:0007669"/>
    <property type="project" value="UniProtKB-KW"/>
</dbReference>
<dbReference type="InterPro" id="IPR043504">
    <property type="entry name" value="Peptidase_S1_PA_chymotrypsin"/>
</dbReference>
<organism evidence="6 7">
    <name type="scientific">Thorsellia kenyensis</name>
    <dbReference type="NCBI Taxonomy" id="1549888"/>
    <lineage>
        <taxon>Bacteria</taxon>
        <taxon>Pseudomonadati</taxon>
        <taxon>Pseudomonadota</taxon>
        <taxon>Gammaproteobacteria</taxon>
        <taxon>Enterobacterales</taxon>
        <taxon>Thorselliaceae</taxon>
        <taxon>Thorsellia</taxon>
    </lineage>
</organism>
<protein>
    <submittedName>
        <fullName evidence="6">Outer membrane-stress sensor serine endopeptidase DegS</fullName>
        <ecNumber evidence="6">3.4.21.107</ecNumber>
    </submittedName>
</protein>
<feature type="domain" description="PDZ" evidence="5">
    <location>
        <begin position="253"/>
        <end position="343"/>
    </location>
</feature>
<evidence type="ECO:0000313" key="7">
    <source>
        <dbReference type="Proteomes" id="UP001589758"/>
    </source>
</evidence>
<keyword evidence="2" id="KW-0645">Protease</keyword>
<dbReference type="InterPro" id="IPR041489">
    <property type="entry name" value="PDZ_6"/>
</dbReference>
<dbReference type="InterPro" id="IPR011783">
    <property type="entry name" value="Pept_S1C_DegS"/>
</dbReference>
<dbReference type="InterPro" id="IPR001478">
    <property type="entry name" value="PDZ"/>
</dbReference>
<accession>A0ABV6C9L8</accession>
<evidence type="ECO:0000259" key="5">
    <source>
        <dbReference type="PROSITE" id="PS50106"/>
    </source>
</evidence>
<dbReference type="PANTHER" id="PTHR22939">
    <property type="entry name" value="SERINE PROTEASE FAMILY S1C HTRA-RELATED"/>
    <property type="match status" value="1"/>
</dbReference>
<dbReference type="EMBL" id="JBHLXE010000070">
    <property type="protein sequence ID" value="MFC0179678.1"/>
    <property type="molecule type" value="Genomic_DNA"/>
</dbReference>
<gene>
    <name evidence="6" type="primary">degS</name>
    <name evidence="6" type="ORF">ACFFIT_06200</name>
</gene>
<dbReference type="Pfam" id="PF13365">
    <property type="entry name" value="Trypsin_2"/>
    <property type="match status" value="1"/>
</dbReference>
<evidence type="ECO:0000256" key="2">
    <source>
        <dbReference type="ARBA" id="ARBA00022670"/>
    </source>
</evidence>
<evidence type="ECO:0000256" key="4">
    <source>
        <dbReference type="ARBA" id="ARBA00022825"/>
    </source>
</evidence>
<dbReference type="SMART" id="SM00228">
    <property type="entry name" value="PDZ"/>
    <property type="match status" value="1"/>
</dbReference>
<name>A0ABV6C9L8_9GAMM</name>
<dbReference type="NCBIfam" id="NF008147">
    <property type="entry name" value="PRK10898.1"/>
    <property type="match status" value="1"/>
</dbReference>
<dbReference type="InterPro" id="IPR036034">
    <property type="entry name" value="PDZ_sf"/>
</dbReference>
<comment type="similarity">
    <text evidence="1">Belongs to the peptidase S1C family.</text>
</comment>
<dbReference type="PROSITE" id="PS50106">
    <property type="entry name" value="PDZ"/>
    <property type="match status" value="1"/>
</dbReference>
<evidence type="ECO:0000313" key="6">
    <source>
        <dbReference type="EMBL" id="MFC0179678.1"/>
    </source>
</evidence>
<dbReference type="InterPro" id="IPR001940">
    <property type="entry name" value="Peptidase_S1C"/>
</dbReference>
<dbReference type="PANTHER" id="PTHR22939:SF101">
    <property type="entry name" value="PERIPLASMIC PH-DEPENDENT SERINE ENDOPROTEASE DEGQ"/>
    <property type="match status" value="1"/>
</dbReference>
<dbReference type="NCBIfam" id="TIGR02038">
    <property type="entry name" value="protease_degS"/>
    <property type="match status" value="1"/>
</dbReference>
<dbReference type="RefSeq" id="WP_385876779.1">
    <property type="nucleotide sequence ID" value="NZ_JBHLXE010000070.1"/>
</dbReference>
<keyword evidence="7" id="KW-1185">Reference proteome</keyword>
<dbReference type="Pfam" id="PF17820">
    <property type="entry name" value="PDZ_6"/>
    <property type="match status" value="1"/>
</dbReference>
<evidence type="ECO:0000256" key="1">
    <source>
        <dbReference type="ARBA" id="ARBA00010541"/>
    </source>
</evidence>
<evidence type="ECO:0000256" key="3">
    <source>
        <dbReference type="ARBA" id="ARBA00022801"/>
    </source>
</evidence>
<dbReference type="InterPro" id="IPR009003">
    <property type="entry name" value="Peptidase_S1_PA"/>
</dbReference>
<dbReference type="SUPFAM" id="SSF50494">
    <property type="entry name" value="Trypsin-like serine proteases"/>
    <property type="match status" value="1"/>
</dbReference>
<keyword evidence="4" id="KW-0720">Serine protease</keyword>
<dbReference type="SUPFAM" id="SSF50156">
    <property type="entry name" value="PDZ domain-like"/>
    <property type="match status" value="1"/>
</dbReference>